<dbReference type="NCBIfam" id="TIGR02550">
    <property type="entry name" value="flagell_flgL"/>
    <property type="match status" value="1"/>
</dbReference>
<evidence type="ECO:0000259" key="1">
    <source>
        <dbReference type="Pfam" id="PF00669"/>
    </source>
</evidence>
<dbReference type="InterPro" id="IPR001492">
    <property type="entry name" value="Flagellin"/>
</dbReference>
<dbReference type="InterPro" id="IPR001029">
    <property type="entry name" value="Flagellin_N"/>
</dbReference>
<dbReference type="InterPro" id="IPR013384">
    <property type="entry name" value="Flagell_FlgL"/>
</dbReference>
<comment type="caution">
    <text evidence="2">The sequence shown here is derived from an EMBL/GenBank/DDBJ whole genome shotgun (WGS) entry which is preliminary data.</text>
</comment>
<dbReference type="SUPFAM" id="SSF64518">
    <property type="entry name" value="Phase 1 flagellin"/>
    <property type="match status" value="1"/>
</dbReference>
<dbReference type="PANTHER" id="PTHR42792:SF1">
    <property type="entry name" value="FLAGELLAR HOOK-ASSOCIATED PROTEIN 3"/>
    <property type="match status" value="1"/>
</dbReference>
<dbReference type="PANTHER" id="PTHR42792">
    <property type="entry name" value="FLAGELLIN"/>
    <property type="match status" value="1"/>
</dbReference>
<keyword evidence="2" id="KW-0969">Cilium</keyword>
<dbReference type="Pfam" id="PF00669">
    <property type="entry name" value="Flagellin_N"/>
    <property type="match status" value="1"/>
</dbReference>
<dbReference type="RefSeq" id="WP_075757209.1">
    <property type="nucleotide sequence ID" value="NZ_CP146991.1"/>
</dbReference>
<dbReference type="EMBL" id="FCOW01000013">
    <property type="protein sequence ID" value="CVK19899.1"/>
    <property type="molecule type" value="Genomic_DNA"/>
</dbReference>
<sequence length="425" mass="46135">MRVSTNMLSFNFMISLNKNLGRQNKIQQQLSDGKALHRPSDDPVKTIRSLRFNINLKENEQYTQHVKDSISWMETTDGAMSDLSSLTIRAKELVVKSVSVNPDMALDAIANELDGIINQMIEIGNTKIGDRYVFAGQNDKIQPFQRRMVTAADGTQTEAVVYSGDTNKISMRIQPGVVTPSQDSVNLTGEDVFGFHTITENGKEIQTAQVLNDLIRVKEALKGQTSAKSNPSGGDISQTSADAHNAFTLRIEEVDGAGLPTKVSYSIDGGVTWESSGGIPPNPKIAIDGTGKVTITDTDGLGTATVEYQLTAAAANKTGDTYTLPHTASDRDLQWLSKSGLYLVDNAHSHILQAQTEMGARMSMYIQAQALLEKNNVVITEDVSANEDLDIAKAIIDFKTSESIYRAALSVGAKLMPPSLVDFMS</sequence>
<protein>
    <submittedName>
        <fullName evidence="2">Flagellar hook-associated protein 3</fullName>
    </submittedName>
</protein>
<dbReference type="Proteomes" id="UP000245702">
    <property type="component" value="Unassembled WGS sequence"/>
</dbReference>
<evidence type="ECO:0000313" key="3">
    <source>
        <dbReference type="Proteomes" id="UP000245702"/>
    </source>
</evidence>
<evidence type="ECO:0000313" key="2">
    <source>
        <dbReference type="EMBL" id="CVK19899.1"/>
    </source>
</evidence>
<reference evidence="2 3" key="1">
    <citation type="submission" date="2016-01" db="EMBL/GenBank/DDBJ databases">
        <authorList>
            <person name="Brown R."/>
        </authorList>
    </citation>
    <scope>NUCLEOTIDE SEQUENCE [LARGE SCALE GENOMIC DNA]</scope>
    <source>
        <strain evidence="2">Sporomusa sphaeroides DSM 2875</strain>
    </source>
</reference>
<feature type="domain" description="Flagellin N-terminal" evidence="1">
    <location>
        <begin position="3"/>
        <end position="138"/>
    </location>
</feature>
<keyword evidence="2" id="KW-0282">Flagellum</keyword>
<keyword evidence="2" id="KW-0966">Cell projection</keyword>
<keyword evidence="3" id="KW-1185">Reference proteome</keyword>
<proteinExistence type="predicted"/>
<dbReference type="Gene3D" id="1.20.1330.10">
    <property type="entry name" value="f41 fragment of flagellin, N-terminal domain"/>
    <property type="match status" value="2"/>
</dbReference>
<name>A0ABP2C963_9FIRM</name>
<gene>
    <name evidence="2" type="primary">flgL_2</name>
    <name evidence="2" type="ORF">SSPH_02566</name>
</gene>
<organism evidence="2 3">
    <name type="scientific">Sporomusa sphaeroides DSM 2875</name>
    <dbReference type="NCBI Taxonomy" id="1337886"/>
    <lineage>
        <taxon>Bacteria</taxon>
        <taxon>Bacillati</taxon>
        <taxon>Bacillota</taxon>
        <taxon>Negativicutes</taxon>
        <taxon>Selenomonadales</taxon>
        <taxon>Sporomusaceae</taxon>
        <taxon>Sporomusa</taxon>
    </lineage>
</organism>
<accession>A0ABP2C963</accession>